<dbReference type="SUPFAM" id="SSF56112">
    <property type="entry name" value="Protein kinase-like (PK-like)"/>
    <property type="match status" value="2"/>
</dbReference>
<keyword evidence="2" id="KW-1185">Reference proteome</keyword>
<reference evidence="1 2" key="2">
    <citation type="journal article" date="2009" name="Nat. Biotechnol.">
        <title>Improved genome annotation for Zymomonas mobilis.</title>
        <authorList>
            <person name="Yang S."/>
            <person name="Pappas K.M."/>
            <person name="Hauser L.J."/>
            <person name="Land M.L."/>
            <person name="Chen G.L."/>
            <person name="Hurst G.B."/>
            <person name="Pan C."/>
            <person name="Kouvelis V.N."/>
            <person name="Typas M.A."/>
            <person name="Pelletier D.A."/>
            <person name="Klingeman D.M."/>
            <person name="Chang Y.J."/>
            <person name="Samatova N.F."/>
            <person name="Brown S.D."/>
        </authorList>
    </citation>
    <scope>NUCLEOTIDE SEQUENCE [LARGE SCALE GENOMIC DNA]</scope>
    <source>
        <strain evidence="2">ATCC 31821 / ZM4 / CP4</strain>
    </source>
</reference>
<dbReference type="HOGENOM" id="CLU_040642_0_0_5"/>
<sequence length="541" mass="62139">MIPSNPINLIMSGAYISNELIAEFGPLPPAFLPLGVGRLYDKQISCLKQDTKEVIPIYITLPESFEIPCHDLQYLKEKGVTPIFIPDGLELGEAIVLAINSISAYSSSIRILHGDTVLNRLPNGLDVAAAHPEKDDYCWAAINHTNNQINNFELIEAATERNLDRSVACGYFAFSSCSELVRSMVRSRYDFIKGLNLYNKRYPMRMEHVEDWYDFGHLQTYYHSRRMVSTSRSFNSLQITDTDVRKYSTDHFKMEAEAHWFANLPPRLLPYSARLLDKGIEGNRTFYTTEYQYTPNLSELFVFSEIGKVTWKKILNSSISFLENCNKYKGNKTRDHYMNLLMGNKTISRLERYSEETGFNIERPLQFNGSNTPSLLNIAETLQTMISENSEEFSTIMHGDFHFGNILYNSRNSRISVIDPRGYVSDKDLDIYGDIRYDIAKYSHSINGLYDLIIAGRYSLTQDHDYSFFIEFEKSQQRDWLQKIFSELIIANIAANSLEIQAITISLFLSMLPLHADRPDRQAAFIANALRLFSNLESTHK</sequence>
<evidence type="ECO:0000313" key="1">
    <source>
        <dbReference type="EMBL" id="AAV89923.1"/>
    </source>
</evidence>
<protein>
    <submittedName>
        <fullName evidence="1">Capsular polysaccharide biosynthesis protein</fullName>
    </submittedName>
</protein>
<dbReference type="Proteomes" id="UP000001173">
    <property type="component" value="Chromosome"/>
</dbReference>
<organism evidence="1 2">
    <name type="scientific">Zymomonas mobilis subsp. mobilis (strain ATCC 31821 / ZM4 / CP4)</name>
    <dbReference type="NCBI Taxonomy" id="264203"/>
    <lineage>
        <taxon>Bacteria</taxon>
        <taxon>Pseudomonadati</taxon>
        <taxon>Pseudomonadota</taxon>
        <taxon>Alphaproteobacteria</taxon>
        <taxon>Sphingomonadales</taxon>
        <taxon>Zymomonadaceae</taxon>
        <taxon>Zymomonas</taxon>
    </lineage>
</organism>
<dbReference type="AlphaFoldDB" id="Q5NMY7"/>
<dbReference type="RefSeq" id="WP_011241101.1">
    <property type="nucleotide sequence ID" value="NC_006526.2"/>
</dbReference>
<accession>Q5NMY7</accession>
<gene>
    <name evidence="1" type="ordered locus">ZMO1299</name>
</gene>
<dbReference type="InterPro" id="IPR011009">
    <property type="entry name" value="Kinase-like_dom_sf"/>
</dbReference>
<dbReference type="Gene3D" id="3.90.1200.10">
    <property type="match status" value="1"/>
</dbReference>
<proteinExistence type="predicted"/>
<dbReference type="EMBL" id="AE008692">
    <property type="protein sequence ID" value="AAV89923.1"/>
    <property type="molecule type" value="Genomic_DNA"/>
</dbReference>
<dbReference type="KEGG" id="zmo:ZMO1299"/>
<dbReference type="STRING" id="264203.ZMO1299"/>
<reference evidence="1 2" key="1">
    <citation type="journal article" date="2005" name="Nat. Biotechnol.">
        <title>The genome sequence of the ethanologenic bacterium Zymomonas mobilis ZM4.</title>
        <authorList>
            <person name="Seo J.S."/>
            <person name="Chong H."/>
            <person name="Park H.S."/>
            <person name="Yoon K.O."/>
            <person name="Jung C."/>
            <person name="Kim J.J."/>
            <person name="Hong J.H."/>
            <person name="Kim H."/>
            <person name="Kim J.H."/>
            <person name="Kil J.I."/>
            <person name="Park C.J."/>
            <person name="Oh H.M."/>
            <person name="Lee J.S."/>
            <person name="Jin S.J."/>
            <person name="Um H.W."/>
            <person name="Lee H.J."/>
            <person name="Oh S.J."/>
            <person name="Kim J.Y."/>
            <person name="Kang H.L."/>
            <person name="Lee S.Y."/>
            <person name="Lee K.J."/>
            <person name="Kang H.S."/>
        </authorList>
    </citation>
    <scope>NUCLEOTIDE SEQUENCE [LARGE SCALE GENOMIC DNA]</scope>
    <source>
        <strain evidence="2">ATCC 31821 / ZM4 / CP4</strain>
    </source>
</reference>
<evidence type="ECO:0000313" key="2">
    <source>
        <dbReference type="Proteomes" id="UP000001173"/>
    </source>
</evidence>
<dbReference type="eggNOG" id="COG1208">
    <property type="taxonomic scope" value="Bacteria"/>
</dbReference>
<name>Q5NMY7_ZYMMO</name>